<sequence length="133" mass="15565">MLPSPSIADREELTLNPEHELKGYILAHAFCSATNRLWVATLDEQKDESLYHLYRIEPNRDDYHNFTTKRDYVHKITSDEIYLQRRSFMLDTVQEQLNLEKEQIPRFLAISRTGDVALENQVAELTSGEALRQ</sequence>
<reference evidence="1 2" key="1">
    <citation type="journal article" date="2012" name="PLoS Pathog.">
        <title>Diverse lifestyles and strategies of plant pathogenesis encoded in the genomes of eighteen Dothideomycetes fungi.</title>
        <authorList>
            <person name="Ohm R.A."/>
            <person name="Feau N."/>
            <person name="Henrissat B."/>
            <person name="Schoch C.L."/>
            <person name="Horwitz B.A."/>
            <person name="Barry K.W."/>
            <person name="Condon B.J."/>
            <person name="Copeland A.C."/>
            <person name="Dhillon B."/>
            <person name="Glaser F."/>
            <person name="Hesse C.N."/>
            <person name="Kosti I."/>
            <person name="LaButti K."/>
            <person name="Lindquist E.A."/>
            <person name="Lucas S."/>
            <person name="Salamov A.A."/>
            <person name="Bradshaw R.E."/>
            <person name="Ciuffetti L."/>
            <person name="Hamelin R.C."/>
            <person name="Kema G.H.J."/>
            <person name="Lawrence C."/>
            <person name="Scott J.A."/>
            <person name="Spatafora J.W."/>
            <person name="Turgeon B.G."/>
            <person name="de Wit P.J.G.M."/>
            <person name="Zhong S."/>
            <person name="Goodwin S.B."/>
            <person name="Grigoriev I.V."/>
        </authorList>
    </citation>
    <scope>NUCLEOTIDE SEQUENCE [LARGE SCALE GENOMIC DNA]</scope>
    <source>
        <strain evidence="2">28A</strain>
    </source>
</reference>
<dbReference type="GeneID" id="19403286"/>
<accession>R0K912</accession>
<dbReference type="EMBL" id="KB908626">
    <property type="protein sequence ID" value="EOA85939.1"/>
    <property type="molecule type" value="Genomic_DNA"/>
</dbReference>
<name>R0K912_EXST2</name>
<keyword evidence="2" id="KW-1185">Reference proteome</keyword>
<evidence type="ECO:0000313" key="1">
    <source>
        <dbReference type="EMBL" id="EOA85939.1"/>
    </source>
</evidence>
<gene>
    <name evidence="1" type="ORF">SETTUDRAFT_28885</name>
</gene>
<dbReference type="AlphaFoldDB" id="R0K912"/>
<dbReference type="HOGENOM" id="CLU_1907985_0_0_1"/>
<proteinExistence type="predicted"/>
<reference evidence="1 2" key="2">
    <citation type="journal article" date="2013" name="PLoS Genet.">
        <title>Comparative genome structure, secondary metabolite, and effector coding capacity across Cochliobolus pathogens.</title>
        <authorList>
            <person name="Condon B.J."/>
            <person name="Leng Y."/>
            <person name="Wu D."/>
            <person name="Bushley K.E."/>
            <person name="Ohm R.A."/>
            <person name="Otillar R."/>
            <person name="Martin J."/>
            <person name="Schackwitz W."/>
            <person name="Grimwood J."/>
            <person name="MohdZainudin N."/>
            <person name="Xue C."/>
            <person name="Wang R."/>
            <person name="Manning V.A."/>
            <person name="Dhillon B."/>
            <person name="Tu Z.J."/>
            <person name="Steffenson B.J."/>
            <person name="Salamov A."/>
            <person name="Sun H."/>
            <person name="Lowry S."/>
            <person name="LaButti K."/>
            <person name="Han J."/>
            <person name="Copeland A."/>
            <person name="Lindquist E."/>
            <person name="Barry K."/>
            <person name="Schmutz J."/>
            <person name="Baker S.E."/>
            <person name="Ciuffetti L.M."/>
            <person name="Grigoriev I.V."/>
            <person name="Zhong S."/>
            <person name="Turgeon B.G."/>
        </authorList>
    </citation>
    <scope>NUCLEOTIDE SEQUENCE [LARGE SCALE GENOMIC DNA]</scope>
    <source>
        <strain evidence="2">28A</strain>
    </source>
</reference>
<organism evidence="1 2">
    <name type="scientific">Exserohilum turcicum (strain 28A)</name>
    <name type="common">Northern leaf blight fungus</name>
    <name type="synonym">Setosphaeria turcica</name>
    <dbReference type="NCBI Taxonomy" id="671987"/>
    <lineage>
        <taxon>Eukaryota</taxon>
        <taxon>Fungi</taxon>
        <taxon>Dikarya</taxon>
        <taxon>Ascomycota</taxon>
        <taxon>Pezizomycotina</taxon>
        <taxon>Dothideomycetes</taxon>
        <taxon>Pleosporomycetidae</taxon>
        <taxon>Pleosporales</taxon>
        <taxon>Pleosporineae</taxon>
        <taxon>Pleosporaceae</taxon>
        <taxon>Exserohilum</taxon>
    </lineage>
</organism>
<protein>
    <submittedName>
        <fullName evidence="1">Uncharacterized protein</fullName>
    </submittedName>
</protein>
<dbReference type="RefSeq" id="XP_008026384.1">
    <property type="nucleotide sequence ID" value="XM_008028193.1"/>
</dbReference>
<evidence type="ECO:0000313" key="2">
    <source>
        <dbReference type="Proteomes" id="UP000016935"/>
    </source>
</evidence>
<dbReference type="Proteomes" id="UP000016935">
    <property type="component" value="Unassembled WGS sequence"/>
</dbReference>